<gene>
    <name evidence="1" type="ORF">UFOPK3001_00735</name>
</gene>
<sequence>MPTVSPLANDRLTPFGKAGFLPWSFSLPLAPPIPVPRLSRDFRLNSTFFDPDGATGPIGPPY</sequence>
<protein>
    <submittedName>
        <fullName evidence="1">Unannotated protein</fullName>
    </submittedName>
</protein>
<proteinExistence type="predicted"/>
<name>A0A6J6XM31_9ZZZZ</name>
<reference evidence="1" key="1">
    <citation type="submission" date="2020-05" db="EMBL/GenBank/DDBJ databases">
        <authorList>
            <person name="Chiriac C."/>
            <person name="Salcher M."/>
            <person name="Ghai R."/>
            <person name="Kavagutti S V."/>
        </authorList>
    </citation>
    <scope>NUCLEOTIDE SEQUENCE</scope>
</reference>
<dbReference type="AlphaFoldDB" id="A0A6J6XM31"/>
<organism evidence="1">
    <name type="scientific">freshwater metagenome</name>
    <dbReference type="NCBI Taxonomy" id="449393"/>
    <lineage>
        <taxon>unclassified sequences</taxon>
        <taxon>metagenomes</taxon>
        <taxon>ecological metagenomes</taxon>
    </lineage>
</organism>
<dbReference type="EMBL" id="CAFAAJ010000035">
    <property type="protein sequence ID" value="CAB4797559.1"/>
    <property type="molecule type" value="Genomic_DNA"/>
</dbReference>
<evidence type="ECO:0000313" key="1">
    <source>
        <dbReference type="EMBL" id="CAB4797559.1"/>
    </source>
</evidence>
<accession>A0A6J6XM31</accession>